<evidence type="ECO:0000256" key="1">
    <source>
        <dbReference type="SAM" id="Phobius"/>
    </source>
</evidence>
<protein>
    <recommendedName>
        <fullName evidence="4">DUF1648 domain-containing protein</fullName>
    </recommendedName>
</protein>
<feature type="transmembrane region" description="Helical" evidence="1">
    <location>
        <begin position="55"/>
        <end position="71"/>
    </location>
</feature>
<accession>A0A6M0SZZ0</accession>
<feature type="transmembrane region" description="Helical" evidence="1">
    <location>
        <begin position="16"/>
        <end position="35"/>
    </location>
</feature>
<organism evidence="2 3">
    <name type="scientific">Clostridium botulinum</name>
    <dbReference type="NCBI Taxonomy" id="1491"/>
    <lineage>
        <taxon>Bacteria</taxon>
        <taxon>Bacillati</taxon>
        <taxon>Bacillota</taxon>
        <taxon>Clostridia</taxon>
        <taxon>Eubacteriales</taxon>
        <taxon>Clostridiaceae</taxon>
        <taxon>Clostridium</taxon>
    </lineage>
</organism>
<name>A0A6M0SZZ0_CLOBO</name>
<keyword evidence="1" id="KW-1133">Transmembrane helix</keyword>
<proteinExistence type="predicted"/>
<dbReference type="Proteomes" id="UP000473089">
    <property type="component" value="Unassembled WGS sequence"/>
</dbReference>
<dbReference type="AlphaFoldDB" id="A0A6M0SZZ0"/>
<comment type="caution">
    <text evidence="2">The sequence shown here is derived from an EMBL/GenBank/DDBJ whole genome shotgun (WGS) entry which is preliminary data.</text>
</comment>
<feature type="transmembrane region" description="Helical" evidence="1">
    <location>
        <begin position="83"/>
        <end position="102"/>
    </location>
</feature>
<evidence type="ECO:0000313" key="2">
    <source>
        <dbReference type="EMBL" id="NFA60693.1"/>
    </source>
</evidence>
<gene>
    <name evidence="2" type="ORF">EXM42_09920</name>
</gene>
<evidence type="ECO:0000313" key="3">
    <source>
        <dbReference type="Proteomes" id="UP000473089"/>
    </source>
</evidence>
<keyword evidence="1" id="KW-0472">Membrane</keyword>
<sequence length="103" mass="11680">MTRNKAGIEEKNIKKTIVFSIISFFIIILTNLIAYKFLPTYVPMKSDGSNLLNKNLYVVFVPAISIIANYINIKFNKRSSANLILTNSVLPILNIWVIFSAIK</sequence>
<dbReference type="EMBL" id="SGJP01000018">
    <property type="protein sequence ID" value="NFA60693.1"/>
    <property type="molecule type" value="Genomic_DNA"/>
</dbReference>
<evidence type="ECO:0008006" key="4">
    <source>
        <dbReference type="Google" id="ProtNLM"/>
    </source>
</evidence>
<reference evidence="2 3" key="1">
    <citation type="submission" date="2019-02" db="EMBL/GenBank/DDBJ databases">
        <title>Genome sequencing of Clostridium botulinum clinical isolates.</title>
        <authorList>
            <person name="Brunt J."/>
            <person name="Van Vliet A.H.M."/>
            <person name="Stringer S.C."/>
            <person name="Grant K.A."/>
            <person name="Carter A.C."/>
            <person name="Peck M.W."/>
        </authorList>
    </citation>
    <scope>NUCLEOTIDE SEQUENCE [LARGE SCALE GENOMIC DNA]</scope>
    <source>
        <strain evidence="2 3">R1125/03</strain>
    </source>
</reference>
<keyword evidence="1" id="KW-0812">Transmembrane</keyword>